<dbReference type="GO" id="GO:0043235">
    <property type="term" value="C:receptor complex"/>
    <property type="evidence" value="ECO:0007669"/>
    <property type="project" value="TreeGrafter"/>
</dbReference>
<name>A0A3B4C1R4_PYGNA</name>
<dbReference type="PROSITE" id="PS50259">
    <property type="entry name" value="G_PROTEIN_RECEP_F3_4"/>
    <property type="match status" value="1"/>
</dbReference>
<comment type="similarity">
    <text evidence="2">Belongs to the G-protein coupled receptor 3 family.</text>
</comment>
<dbReference type="GO" id="GO:0004930">
    <property type="term" value="F:G protein-coupled receptor activity"/>
    <property type="evidence" value="ECO:0007669"/>
    <property type="project" value="InterPro"/>
</dbReference>
<comment type="subcellular location">
    <subcellularLocation>
        <location evidence="1">Membrane</location>
        <topology evidence="1">Multi-pass membrane protein</topology>
    </subcellularLocation>
</comment>
<dbReference type="RefSeq" id="XP_017557366.1">
    <property type="nucleotide sequence ID" value="XM_017701877.2"/>
</dbReference>
<keyword evidence="5 7" id="KW-0472">Membrane</keyword>
<proteinExistence type="inferred from homology"/>
<dbReference type="OMA" id="FDMVIPR"/>
<accession>A0A3B4C1R4</accession>
<evidence type="ECO:0000256" key="4">
    <source>
        <dbReference type="ARBA" id="ARBA00022989"/>
    </source>
</evidence>
<dbReference type="GO" id="GO:0070062">
    <property type="term" value="C:extracellular exosome"/>
    <property type="evidence" value="ECO:0007669"/>
    <property type="project" value="TreeGrafter"/>
</dbReference>
<evidence type="ECO:0000256" key="8">
    <source>
        <dbReference type="SAM" id="SignalP"/>
    </source>
</evidence>
<dbReference type="STRING" id="42514.ENSPNAP00000005713"/>
<dbReference type="PANTHER" id="PTHR14511:SF15">
    <property type="entry name" value="G-PROTEIN COUPLED RECEPTOR FAMILY C GROUP 5 MEMBER C"/>
    <property type="match status" value="1"/>
</dbReference>
<dbReference type="Ensembl" id="ENSPNAT00000004832.2">
    <property type="protein sequence ID" value="ENSPNAP00000005713.1"/>
    <property type="gene ID" value="ENSPNAG00000011847.2"/>
</dbReference>
<keyword evidence="3 7" id="KW-0812">Transmembrane</keyword>
<evidence type="ECO:0000256" key="6">
    <source>
        <dbReference type="SAM" id="MobiDB-lite"/>
    </source>
</evidence>
<dbReference type="InterPro" id="IPR017978">
    <property type="entry name" value="GPCR_3_C"/>
</dbReference>
<evidence type="ECO:0000256" key="3">
    <source>
        <dbReference type="ARBA" id="ARBA00022692"/>
    </source>
</evidence>
<reference evidence="10 11" key="1">
    <citation type="submission" date="2020-10" db="EMBL/GenBank/DDBJ databases">
        <title>Pygocentrus nattereri (red-bellied piranha) genome, fPygNat1, primary haplotype.</title>
        <authorList>
            <person name="Myers G."/>
            <person name="Meyer A."/>
            <person name="Karagic N."/>
            <person name="Pippel M."/>
            <person name="Winkler S."/>
            <person name="Tracey A."/>
            <person name="Wood J."/>
            <person name="Formenti G."/>
            <person name="Howe K."/>
            <person name="Fedrigo O."/>
            <person name="Jarvis E.D."/>
        </authorList>
    </citation>
    <scope>NUCLEOTIDE SEQUENCE [LARGE SCALE GENOMIC DNA]</scope>
</reference>
<sequence length="442" mass="48119">MARLIHRFQTLLLSLTISVPSLLSFSAVSAAPQGCGTNVNSLYFNLCDLSAVWGIILEAFASAGVLASLILLMVLLASLPFLSDKKRRSSVGLDTFFLICTLGLFGLTFAFIVGKDFSTCASRRFLFGVLFAGCFSCLLMKAVNLNLLARRDSGPRGWVLCLGALAFWLVEVVINTEWLIITIVRYPNISVNGSGVLVSAVPCNIANQDFVMALIYVLNLLLAVLVAPVPVLAGKHKRWHKDAIFILITGLLSVGIWVAWIVMYTYGNNKYGGATWDDPTLAIALVANAWVFVLLYTIPEVCFLTEEDEVESGFGEDLYPSHGVGYETILKEQSSQSIFMENKAFSMDEPNPGNKPVSPYSNYNGQLRSSVYQPTELALITKGIGSQMDLSYDTAIPRASLGSPHSQSSSSSSPSTRPEDSPHGQKHVTNGNGLHWKPQWSG</sequence>
<organism evidence="10 11">
    <name type="scientific">Pygocentrus nattereri</name>
    <name type="common">Red-bellied piranha</name>
    <dbReference type="NCBI Taxonomy" id="42514"/>
    <lineage>
        <taxon>Eukaryota</taxon>
        <taxon>Metazoa</taxon>
        <taxon>Chordata</taxon>
        <taxon>Craniata</taxon>
        <taxon>Vertebrata</taxon>
        <taxon>Euteleostomi</taxon>
        <taxon>Actinopterygii</taxon>
        <taxon>Neopterygii</taxon>
        <taxon>Teleostei</taxon>
        <taxon>Ostariophysi</taxon>
        <taxon>Characiformes</taxon>
        <taxon>Characoidei</taxon>
        <taxon>Pygocentrus</taxon>
    </lineage>
</organism>
<dbReference type="Pfam" id="PF00003">
    <property type="entry name" value="7tm_3"/>
    <property type="match status" value="1"/>
</dbReference>
<feature type="transmembrane region" description="Helical" evidence="7">
    <location>
        <begin position="210"/>
        <end position="232"/>
    </location>
</feature>
<reference evidence="10" key="2">
    <citation type="submission" date="2025-08" db="UniProtKB">
        <authorList>
            <consortium name="Ensembl"/>
        </authorList>
    </citation>
    <scope>IDENTIFICATION</scope>
</reference>
<evidence type="ECO:0000256" key="7">
    <source>
        <dbReference type="SAM" id="Phobius"/>
    </source>
</evidence>
<dbReference type="OrthoDB" id="9880600at2759"/>
<feature type="transmembrane region" description="Helical" evidence="7">
    <location>
        <begin position="279"/>
        <end position="298"/>
    </location>
</feature>
<feature type="transmembrane region" description="Helical" evidence="7">
    <location>
        <begin position="244"/>
        <end position="267"/>
    </location>
</feature>
<feature type="chain" id="PRO_5017481291" description="G-protein coupled receptors family 3 profile domain-containing protein" evidence="8">
    <location>
        <begin position="31"/>
        <end position="442"/>
    </location>
</feature>
<dbReference type="CDD" id="cd15277">
    <property type="entry name" value="7tmC_RAIG3_GPRC5C"/>
    <property type="match status" value="1"/>
</dbReference>
<dbReference type="PANTHER" id="PTHR14511">
    <property type="entry name" value="G PROTEIN COUPLED RECEPTOR, CLASS C, GROUP 5"/>
    <property type="match status" value="1"/>
</dbReference>
<feature type="transmembrane region" description="Helical" evidence="7">
    <location>
        <begin position="125"/>
        <end position="145"/>
    </location>
</feature>
<feature type="signal peptide" evidence="8">
    <location>
        <begin position="1"/>
        <end position="30"/>
    </location>
</feature>
<evidence type="ECO:0000313" key="10">
    <source>
        <dbReference type="Ensembl" id="ENSPNAP00000005713.1"/>
    </source>
</evidence>
<protein>
    <recommendedName>
        <fullName evidence="9">G-protein coupled receptors family 3 profile domain-containing protein</fullName>
    </recommendedName>
</protein>
<reference evidence="10" key="3">
    <citation type="submission" date="2025-09" db="UniProtKB">
        <authorList>
            <consortium name="Ensembl"/>
        </authorList>
    </citation>
    <scope>IDENTIFICATION</scope>
</reference>
<dbReference type="GeneID" id="108429836"/>
<evidence type="ECO:0000313" key="11">
    <source>
        <dbReference type="Proteomes" id="UP001501920"/>
    </source>
</evidence>
<dbReference type="GO" id="GO:0030295">
    <property type="term" value="F:protein kinase activator activity"/>
    <property type="evidence" value="ECO:0007669"/>
    <property type="project" value="TreeGrafter"/>
</dbReference>
<dbReference type="Proteomes" id="UP001501920">
    <property type="component" value="Chromosome 13"/>
</dbReference>
<feature type="region of interest" description="Disordered" evidence="6">
    <location>
        <begin position="397"/>
        <end position="442"/>
    </location>
</feature>
<keyword evidence="11" id="KW-1185">Reference proteome</keyword>
<feature type="domain" description="G-protein coupled receptors family 3 profile" evidence="9">
    <location>
        <begin position="87"/>
        <end position="309"/>
    </location>
</feature>
<evidence type="ECO:0000256" key="2">
    <source>
        <dbReference type="ARBA" id="ARBA00007242"/>
    </source>
</evidence>
<feature type="compositionally biased region" description="Low complexity" evidence="6">
    <location>
        <begin position="400"/>
        <end position="416"/>
    </location>
</feature>
<feature type="transmembrane region" description="Helical" evidence="7">
    <location>
        <begin position="54"/>
        <end position="79"/>
    </location>
</feature>
<dbReference type="GO" id="GO:0005886">
    <property type="term" value="C:plasma membrane"/>
    <property type="evidence" value="ECO:0007669"/>
    <property type="project" value="TreeGrafter"/>
</dbReference>
<dbReference type="AlphaFoldDB" id="A0A3B4C1R4"/>
<gene>
    <name evidence="10" type="primary">GPRC5C</name>
</gene>
<feature type="transmembrane region" description="Helical" evidence="7">
    <location>
        <begin position="157"/>
        <end position="181"/>
    </location>
</feature>
<dbReference type="CTD" id="55890"/>
<evidence type="ECO:0000256" key="5">
    <source>
        <dbReference type="ARBA" id="ARBA00023136"/>
    </source>
</evidence>
<keyword evidence="4 7" id="KW-1133">Transmembrane helix</keyword>
<evidence type="ECO:0000259" key="9">
    <source>
        <dbReference type="PROSITE" id="PS50259"/>
    </source>
</evidence>
<keyword evidence="8" id="KW-0732">Signal</keyword>
<dbReference type="GeneTree" id="ENSGT00950000182961"/>
<dbReference type="InterPro" id="IPR051753">
    <property type="entry name" value="RA-inducible_GPCR3"/>
</dbReference>
<feature type="transmembrane region" description="Helical" evidence="7">
    <location>
        <begin position="91"/>
        <end position="113"/>
    </location>
</feature>
<evidence type="ECO:0000256" key="1">
    <source>
        <dbReference type="ARBA" id="ARBA00004141"/>
    </source>
</evidence>